<proteinExistence type="predicted"/>
<dbReference type="AlphaFoldDB" id="A0AAC9NYT3"/>
<evidence type="ECO:0000313" key="3">
    <source>
        <dbReference type="Proteomes" id="UP000182703"/>
    </source>
</evidence>
<reference evidence="2 3" key="1">
    <citation type="submission" date="2016-11" db="EMBL/GenBank/DDBJ databases">
        <title>Complete genome sequence of the aerobically denitrifying bacterium Chelatococcus daeguensis TAD1.</title>
        <authorList>
            <person name="Yang Y."/>
            <person name="Huang S."/>
            <person name="Lin E."/>
        </authorList>
    </citation>
    <scope>NUCLEOTIDE SEQUENCE [LARGE SCALE GENOMIC DNA]</scope>
    <source>
        <strain evidence="2 3">TAD1</strain>
    </source>
</reference>
<keyword evidence="3" id="KW-1185">Reference proteome</keyword>
<dbReference type="RefSeq" id="WP_063189546.1">
    <property type="nucleotide sequence ID" value="NZ_CP018095.1"/>
</dbReference>
<accession>A0AAC9NYT3</accession>
<sequence length="66" mass="6902">MPQEIRPQPGVFPGSHMPVSSLNARLDAWQQGITLPIPAPPQPARDQPPAAPGTAADAAEAPQNQD</sequence>
<feature type="region of interest" description="Disordered" evidence="1">
    <location>
        <begin position="34"/>
        <end position="66"/>
    </location>
</feature>
<dbReference type="Proteomes" id="UP000182703">
    <property type="component" value="Chromosome"/>
</dbReference>
<dbReference type="EMBL" id="CP018095">
    <property type="protein sequence ID" value="APF36906.1"/>
    <property type="molecule type" value="Genomic_DNA"/>
</dbReference>
<evidence type="ECO:0000313" key="2">
    <source>
        <dbReference type="EMBL" id="APF36906.1"/>
    </source>
</evidence>
<organism evidence="2 3">
    <name type="scientific">Chelatococcus daeguensis</name>
    <dbReference type="NCBI Taxonomy" id="444444"/>
    <lineage>
        <taxon>Bacteria</taxon>
        <taxon>Pseudomonadati</taxon>
        <taxon>Pseudomonadota</taxon>
        <taxon>Alphaproteobacteria</taxon>
        <taxon>Hyphomicrobiales</taxon>
        <taxon>Chelatococcaceae</taxon>
        <taxon>Chelatococcus</taxon>
    </lineage>
</organism>
<feature type="compositionally biased region" description="Low complexity" evidence="1">
    <location>
        <begin position="44"/>
        <end position="66"/>
    </location>
</feature>
<protein>
    <submittedName>
        <fullName evidence="2">Uncharacterized protein</fullName>
    </submittedName>
</protein>
<gene>
    <name evidence="2" type="ORF">BOQ54_05830</name>
</gene>
<name>A0AAC9NYT3_9HYPH</name>
<evidence type="ECO:0000256" key="1">
    <source>
        <dbReference type="SAM" id="MobiDB-lite"/>
    </source>
</evidence>
<dbReference type="KEGG" id="cdq:BOQ54_05830"/>